<dbReference type="RefSeq" id="WP_060192202.1">
    <property type="nucleotide sequence ID" value="NZ_LPHD01000049.1"/>
</dbReference>
<reference evidence="1 2" key="1">
    <citation type="submission" date="2015-11" db="EMBL/GenBank/DDBJ databases">
        <title>Expanding the genomic diversity of Burkholderia species for the development of highly accurate diagnostics.</title>
        <authorList>
            <person name="Sahl J."/>
            <person name="Keim P."/>
            <person name="Wagner D."/>
        </authorList>
    </citation>
    <scope>NUCLEOTIDE SEQUENCE [LARGE SCALE GENOMIC DNA]</scope>
    <source>
        <strain evidence="1 2">MSMB2087WGS</strain>
    </source>
</reference>
<comment type="caution">
    <text evidence="1">The sequence shown here is derived from an EMBL/GenBank/DDBJ whole genome shotgun (WGS) entry which is preliminary data.</text>
</comment>
<dbReference type="InterPro" id="IPR023107">
    <property type="entry name" value="Atu2299-like_dom_sf"/>
</dbReference>
<evidence type="ECO:0000313" key="1">
    <source>
        <dbReference type="EMBL" id="KWA83911.1"/>
    </source>
</evidence>
<sequence>MGEARRKRAQADVLAAQRVQLEDAVKKVSHALRRLAEAASAHLGSDCYTHAELGRALLADQGFTFKTRVGFVAWRIGSGDGDVLSHLPNTQSYLPPGANGMGFAYHAWLEDGAWLVDFTTYQFRRKAQALDAADGGHTNVDWCPDYLLLARSQVSPFRKVAQAPSPGLAFYESNDELTAKMAATYHSDDADLANARLIMRNPDMMVLGPNMMPEQD</sequence>
<name>A0A119HFG6_9BURK</name>
<evidence type="ECO:0000313" key="2">
    <source>
        <dbReference type="Proteomes" id="UP000060630"/>
    </source>
</evidence>
<gene>
    <name evidence="1" type="ORF">WL29_21330</name>
</gene>
<proteinExistence type="predicted"/>
<dbReference type="EMBL" id="LPHD01000049">
    <property type="protein sequence ID" value="KWA83911.1"/>
    <property type="molecule type" value="Genomic_DNA"/>
</dbReference>
<dbReference type="Gene3D" id="3.10.550.10">
    <property type="entry name" value="Hypothetical protein Atu2299"/>
    <property type="match status" value="1"/>
</dbReference>
<organism evidence="1 2">
    <name type="scientific">Burkholderia ubonensis</name>
    <dbReference type="NCBI Taxonomy" id="101571"/>
    <lineage>
        <taxon>Bacteria</taxon>
        <taxon>Pseudomonadati</taxon>
        <taxon>Pseudomonadota</taxon>
        <taxon>Betaproteobacteria</taxon>
        <taxon>Burkholderiales</taxon>
        <taxon>Burkholderiaceae</taxon>
        <taxon>Burkholderia</taxon>
        <taxon>Burkholderia cepacia complex</taxon>
    </lineage>
</organism>
<protein>
    <submittedName>
        <fullName evidence="1">Uncharacterized protein</fullName>
    </submittedName>
</protein>
<dbReference type="AlphaFoldDB" id="A0A119HFG6"/>
<dbReference type="Proteomes" id="UP000060630">
    <property type="component" value="Unassembled WGS sequence"/>
</dbReference>
<accession>A0A119HFG6</accession>